<feature type="region of interest" description="Disordered" evidence="6">
    <location>
        <begin position="1"/>
        <end position="46"/>
    </location>
</feature>
<evidence type="ECO:0000256" key="5">
    <source>
        <dbReference type="ARBA" id="ARBA00023136"/>
    </source>
</evidence>
<reference evidence="8 9" key="1">
    <citation type="journal article" date="2019" name="Sci. Rep.">
        <title>Comparative genomics of chytrid fungi reveal insights into the obligate biotrophic and pathogenic lifestyle of Synchytrium endobioticum.</title>
        <authorList>
            <person name="van de Vossenberg B.T.L.H."/>
            <person name="Warris S."/>
            <person name="Nguyen H.D.T."/>
            <person name="van Gent-Pelzer M.P.E."/>
            <person name="Joly D.L."/>
            <person name="van de Geest H.C."/>
            <person name="Bonants P.J.M."/>
            <person name="Smith D.S."/>
            <person name="Levesque C.A."/>
            <person name="van der Lee T.A.J."/>
        </authorList>
    </citation>
    <scope>NUCLEOTIDE SEQUENCE [LARGE SCALE GENOMIC DNA]</scope>
    <source>
        <strain evidence="8 9">CBS 675.73</strain>
    </source>
</reference>
<keyword evidence="4 7" id="KW-1133">Transmembrane helix</keyword>
<evidence type="ECO:0000313" key="9">
    <source>
        <dbReference type="Proteomes" id="UP000320333"/>
    </source>
</evidence>
<dbReference type="InterPro" id="IPR002293">
    <property type="entry name" value="AA/rel_permease1"/>
</dbReference>
<organism evidence="8 9">
    <name type="scientific">Chytriomyces confervae</name>
    <dbReference type="NCBI Taxonomy" id="246404"/>
    <lineage>
        <taxon>Eukaryota</taxon>
        <taxon>Fungi</taxon>
        <taxon>Fungi incertae sedis</taxon>
        <taxon>Chytridiomycota</taxon>
        <taxon>Chytridiomycota incertae sedis</taxon>
        <taxon>Chytridiomycetes</taxon>
        <taxon>Chytridiales</taxon>
        <taxon>Chytriomycetaceae</taxon>
        <taxon>Chytriomyces</taxon>
    </lineage>
</organism>
<dbReference type="Pfam" id="PF13520">
    <property type="entry name" value="AA_permease_2"/>
    <property type="match status" value="1"/>
</dbReference>
<dbReference type="EMBL" id="QEAP01000412">
    <property type="protein sequence ID" value="TPX67137.1"/>
    <property type="molecule type" value="Genomic_DNA"/>
</dbReference>
<dbReference type="Proteomes" id="UP000320333">
    <property type="component" value="Unassembled WGS sequence"/>
</dbReference>
<dbReference type="STRING" id="246404.A0A507EUV3"/>
<keyword evidence="3 7" id="KW-0812">Transmembrane</keyword>
<keyword evidence="5 7" id="KW-0472">Membrane</keyword>
<feature type="compositionally biased region" description="Polar residues" evidence="6">
    <location>
        <begin position="1"/>
        <end position="15"/>
    </location>
</feature>
<dbReference type="GO" id="GO:0022857">
    <property type="term" value="F:transmembrane transporter activity"/>
    <property type="evidence" value="ECO:0007669"/>
    <property type="project" value="InterPro"/>
</dbReference>
<gene>
    <name evidence="8" type="ORF">CcCBS67573_g07606</name>
</gene>
<keyword evidence="2" id="KW-1003">Cell membrane</keyword>
<feature type="transmembrane region" description="Helical" evidence="7">
    <location>
        <begin position="203"/>
        <end position="223"/>
    </location>
</feature>
<feature type="transmembrane region" description="Helical" evidence="7">
    <location>
        <begin position="94"/>
        <end position="117"/>
    </location>
</feature>
<dbReference type="OrthoDB" id="3900342at2759"/>
<evidence type="ECO:0000256" key="3">
    <source>
        <dbReference type="ARBA" id="ARBA00022692"/>
    </source>
</evidence>
<evidence type="ECO:0000256" key="2">
    <source>
        <dbReference type="ARBA" id="ARBA00022475"/>
    </source>
</evidence>
<protein>
    <recommendedName>
        <fullName evidence="10">Amino acid permease/ SLC12A domain-containing protein</fullName>
    </recommendedName>
</protein>
<evidence type="ECO:0000256" key="1">
    <source>
        <dbReference type="ARBA" id="ARBA00004651"/>
    </source>
</evidence>
<accession>A0A507EUV3</accession>
<name>A0A507EUV3_9FUNG</name>
<dbReference type="AlphaFoldDB" id="A0A507EUV3"/>
<evidence type="ECO:0000256" key="6">
    <source>
        <dbReference type="SAM" id="MobiDB-lite"/>
    </source>
</evidence>
<proteinExistence type="predicted"/>
<comment type="caution">
    <text evidence="8">The sequence shown here is derived from an EMBL/GenBank/DDBJ whole genome shotgun (WGS) entry which is preliminary data.</text>
</comment>
<evidence type="ECO:0000256" key="4">
    <source>
        <dbReference type="ARBA" id="ARBA00022989"/>
    </source>
</evidence>
<sequence length="328" mass="34828">MQKSATDVKQTTGTSGFDDKSRPSLVSRPSAVVQTSTAGKREVSGPGKIGDKDEYLKKRKLMPAYATSIHVWGFVVGTVISGEFSGFNAGYANGLGSMIVAHVLCSILMGTVSLNLTELVTAMPFASGCAAYASGAFNGAVACFIGYAYTFDMVFIGAEVTAFMGVALQALFGTETNYNILYYLVTILVCTAINFHPKVYFNVITVMTVISCLLVIIPLFAVAPQFDFKDAFVTNVLMPDGTITTSTDFLPFGISGVINSFPLALYLLICFESMPCCVEETQAIATSIPRGMLAANLTLLSMSWIALVVTAGMPPGQSVLQAAILPYS</sequence>
<dbReference type="PANTHER" id="PTHR42770">
    <property type="entry name" value="AMINO ACID TRANSPORTER-RELATED"/>
    <property type="match status" value="1"/>
</dbReference>
<feature type="transmembrane region" description="Helical" evidence="7">
    <location>
        <begin position="129"/>
        <end position="149"/>
    </location>
</feature>
<dbReference type="Gene3D" id="1.20.1740.10">
    <property type="entry name" value="Amino acid/polyamine transporter I"/>
    <property type="match status" value="1"/>
</dbReference>
<dbReference type="PANTHER" id="PTHR42770:SF7">
    <property type="entry name" value="MEMBRANE PROTEIN"/>
    <property type="match status" value="1"/>
</dbReference>
<evidence type="ECO:0008006" key="10">
    <source>
        <dbReference type="Google" id="ProtNLM"/>
    </source>
</evidence>
<comment type="subcellular location">
    <subcellularLocation>
        <location evidence="1">Cell membrane</location>
        <topology evidence="1">Multi-pass membrane protein</topology>
    </subcellularLocation>
</comment>
<dbReference type="InterPro" id="IPR050367">
    <property type="entry name" value="APC_superfamily"/>
</dbReference>
<evidence type="ECO:0000313" key="8">
    <source>
        <dbReference type="EMBL" id="TPX67137.1"/>
    </source>
</evidence>
<feature type="transmembrane region" description="Helical" evidence="7">
    <location>
        <begin position="293"/>
        <end position="313"/>
    </location>
</feature>
<feature type="transmembrane region" description="Helical" evidence="7">
    <location>
        <begin position="180"/>
        <end position="197"/>
    </location>
</feature>
<dbReference type="GO" id="GO:0005886">
    <property type="term" value="C:plasma membrane"/>
    <property type="evidence" value="ECO:0007669"/>
    <property type="project" value="UniProtKB-SubCell"/>
</dbReference>
<keyword evidence="9" id="KW-1185">Reference proteome</keyword>
<feature type="transmembrane region" description="Helical" evidence="7">
    <location>
        <begin position="62"/>
        <end position="82"/>
    </location>
</feature>
<evidence type="ECO:0000256" key="7">
    <source>
        <dbReference type="SAM" id="Phobius"/>
    </source>
</evidence>